<feature type="domain" description="Alpha-carbonic anhydrase" evidence="9">
    <location>
        <begin position="213"/>
        <end position="524"/>
    </location>
</feature>
<protein>
    <recommendedName>
        <fullName evidence="2">carbonic anhydrase</fullName>
        <ecNumber evidence="2">4.2.1.1</ecNumber>
    </recommendedName>
</protein>
<evidence type="ECO:0000256" key="1">
    <source>
        <dbReference type="ARBA" id="ARBA00010718"/>
    </source>
</evidence>
<dbReference type="InterPro" id="IPR001148">
    <property type="entry name" value="CA_dom"/>
</dbReference>
<keyword evidence="8" id="KW-1133">Transmembrane helix</keyword>
<sequence length="571" mass="63860">MRETSLLSKINGLPRRAKIFYVSSFAISVALIVFGACVWALTETDSKSSKLQNSAVGNNIGQGGYTGDKTTSLHLTNRPSNRESVPTISPVIPIRLPSQQESSQSGLRASSVPSSHPTLDASNMPSTPPTEDPSSLPSFDPSVSHSILPSIDLSTIPSEVPSMNPSSSDPTFTPSIHPLSLPPTSSSVPSTTAAPSDVPPFASHEEPIDPDPTYFNYNTRSDSMYGPRSWEIVTVLNSTENYWNEFGFNENMCGTDAQSPIDLCTEPTRLCMEDHEYRTRPGDYTIDGNLTIKQILPNKLRVVMARRVGDEPDPPQTDFSGIGYRSLDMLNIDIKFPSEHTLCGRIYNGEMQYFFFHPVRRVLIGIAWLFDAQEFNATNDHMQLLIDEFQHIYDANEDACSYNETSTVQNDTVAQNDNIDPRDLVESILFNRKLKKPKPWDPFHVDIQKTIHFFGYAGSLTEPPCTQVLWRVMDVPVKISVDQLYQMQNILFNNRHHETCTYTSNHFNGRVARPVSDTLRYYKCTRSDYVSDDERELCGDAGCDVPFGRDLEPYVEPPVFVSGPPTKSPVY</sequence>
<evidence type="ECO:0000313" key="11">
    <source>
        <dbReference type="Proteomes" id="UP001530400"/>
    </source>
</evidence>
<dbReference type="Proteomes" id="UP001530400">
    <property type="component" value="Unassembled WGS sequence"/>
</dbReference>
<proteinExistence type="inferred from homology"/>
<dbReference type="EMBL" id="JALLPJ020001385">
    <property type="protein sequence ID" value="KAL3766476.1"/>
    <property type="molecule type" value="Genomic_DNA"/>
</dbReference>
<comment type="similarity">
    <text evidence="1">Belongs to the alpha-carbonic anhydrase family.</text>
</comment>
<dbReference type="SUPFAM" id="SSF51069">
    <property type="entry name" value="Carbonic anhydrase"/>
    <property type="match status" value="1"/>
</dbReference>
<evidence type="ECO:0000259" key="9">
    <source>
        <dbReference type="PROSITE" id="PS51144"/>
    </source>
</evidence>
<dbReference type="GO" id="GO:0004089">
    <property type="term" value="F:carbonate dehydratase activity"/>
    <property type="evidence" value="ECO:0007669"/>
    <property type="project" value="UniProtKB-EC"/>
</dbReference>
<dbReference type="EC" id="4.2.1.1" evidence="2"/>
<keyword evidence="8" id="KW-0472">Membrane</keyword>
<dbReference type="PROSITE" id="PS51144">
    <property type="entry name" value="ALPHA_CA_2"/>
    <property type="match status" value="1"/>
</dbReference>
<gene>
    <name evidence="10" type="ORF">ACHAWO_004651</name>
</gene>
<keyword evidence="4" id="KW-0862">Zinc</keyword>
<evidence type="ECO:0000256" key="4">
    <source>
        <dbReference type="ARBA" id="ARBA00022833"/>
    </source>
</evidence>
<evidence type="ECO:0000256" key="6">
    <source>
        <dbReference type="ARBA" id="ARBA00048348"/>
    </source>
</evidence>
<evidence type="ECO:0000313" key="10">
    <source>
        <dbReference type="EMBL" id="KAL3766476.1"/>
    </source>
</evidence>
<feature type="compositionally biased region" description="Polar residues" evidence="7">
    <location>
        <begin position="68"/>
        <end position="87"/>
    </location>
</feature>
<dbReference type="PANTHER" id="PTHR18952:SF265">
    <property type="entry name" value="CARBONIC ANHYDRASE"/>
    <property type="match status" value="1"/>
</dbReference>
<dbReference type="SMART" id="SM01057">
    <property type="entry name" value="Carb_anhydrase"/>
    <property type="match status" value="1"/>
</dbReference>
<keyword evidence="11" id="KW-1185">Reference proteome</keyword>
<reference evidence="10 11" key="1">
    <citation type="submission" date="2024-10" db="EMBL/GenBank/DDBJ databases">
        <title>Updated reference genomes for cyclostephanoid diatoms.</title>
        <authorList>
            <person name="Roberts W.R."/>
            <person name="Alverson A.J."/>
        </authorList>
    </citation>
    <scope>NUCLEOTIDE SEQUENCE [LARGE SCALE GENOMIC DNA]</scope>
    <source>
        <strain evidence="10 11">AJA010-31</strain>
    </source>
</reference>
<feature type="compositionally biased region" description="Polar residues" evidence="7">
    <location>
        <begin position="155"/>
        <end position="172"/>
    </location>
</feature>
<comment type="caution">
    <text evidence="10">The sequence shown here is derived from an EMBL/GenBank/DDBJ whole genome shotgun (WGS) entry which is preliminary data.</text>
</comment>
<evidence type="ECO:0000256" key="7">
    <source>
        <dbReference type="SAM" id="MobiDB-lite"/>
    </source>
</evidence>
<dbReference type="PANTHER" id="PTHR18952">
    <property type="entry name" value="CARBONIC ANHYDRASE"/>
    <property type="match status" value="1"/>
</dbReference>
<feature type="compositionally biased region" description="Polar residues" evidence="7">
    <location>
        <begin position="132"/>
        <end position="143"/>
    </location>
</feature>
<evidence type="ECO:0000256" key="5">
    <source>
        <dbReference type="ARBA" id="ARBA00023239"/>
    </source>
</evidence>
<keyword evidence="8" id="KW-0812">Transmembrane</keyword>
<evidence type="ECO:0000256" key="3">
    <source>
        <dbReference type="ARBA" id="ARBA00022723"/>
    </source>
</evidence>
<feature type="compositionally biased region" description="Low complexity" evidence="7">
    <location>
        <begin position="173"/>
        <end position="196"/>
    </location>
</feature>
<comment type="catalytic activity">
    <reaction evidence="6">
        <text>hydrogencarbonate + H(+) = CO2 + H2O</text>
        <dbReference type="Rhea" id="RHEA:10748"/>
        <dbReference type="ChEBI" id="CHEBI:15377"/>
        <dbReference type="ChEBI" id="CHEBI:15378"/>
        <dbReference type="ChEBI" id="CHEBI:16526"/>
        <dbReference type="ChEBI" id="CHEBI:17544"/>
        <dbReference type="EC" id="4.2.1.1"/>
    </reaction>
</comment>
<organism evidence="10 11">
    <name type="scientific">Cyclotella atomus</name>
    <dbReference type="NCBI Taxonomy" id="382360"/>
    <lineage>
        <taxon>Eukaryota</taxon>
        <taxon>Sar</taxon>
        <taxon>Stramenopiles</taxon>
        <taxon>Ochrophyta</taxon>
        <taxon>Bacillariophyta</taxon>
        <taxon>Coscinodiscophyceae</taxon>
        <taxon>Thalassiosirophycidae</taxon>
        <taxon>Stephanodiscales</taxon>
        <taxon>Stephanodiscaceae</taxon>
        <taxon>Cyclotella</taxon>
    </lineage>
</organism>
<evidence type="ECO:0000256" key="2">
    <source>
        <dbReference type="ARBA" id="ARBA00012925"/>
    </source>
</evidence>
<keyword evidence="3" id="KW-0479">Metal-binding</keyword>
<dbReference type="InterPro" id="IPR023561">
    <property type="entry name" value="Carbonic_anhydrase_a-class"/>
</dbReference>
<dbReference type="Pfam" id="PF00194">
    <property type="entry name" value="Carb_anhydrase"/>
    <property type="match status" value="1"/>
</dbReference>
<dbReference type="Gene3D" id="3.10.200.10">
    <property type="entry name" value="Alpha carbonic anhydrase"/>
    <property type="match status" value="1"/>
</dbReference>
<dbReference type="GO" id="GO:0046872">
    <property type="term" value="F:metal ion binding"/>
    <property type="evidence" value="ECO:0007669"/>
    <property type="project" value="UniProtKB-KW"/>
</dbReference>
<feature type="region of interest" description="Disordered" evidence="7">
    <location>
        <begin position="58"/>
        <end position="143"/>
    </location>
</feature>
<dbReference type="InterPro" id="IPR036398">
    <property type="entry name" value="CA_dom_sf"/>
</dbReference>
<feature type="compositionally biased region" description="Polar residues" evidence="7">
    <location>
        <begin position="97"/>
        <end position="125"/>
    </location>
</feature>
<keyword evidence="5" id="KW-0456">Lyase</keyword>
<dbReference type="AlphaFoldDB" id="A0ABD3MWY4"/>
<feature type="region of interest" description="Disordered" evidence="7">
    <location>
        <begin position="155"/>
        <end position="212"/>
    </location>
</feature>
<accession>A0ABD3MWY4</accession>
<evidence type="ECO:0000256" key="8">
    <source>
        <dbReference type="SAM" id="Phobius"/>
    </source>
</evidence>
<name>A0ABD3MWY4_9STRA</name>
<feature type="transmembrane region" description="Helical" evidence="8">
    <location>
        <begin position="20"/>
        <end position="41"/>
    </location>
</feature>